<protein>
    <submittedName>
        <fullName evidence="2">Transposase</fullName>
    </submittedName>
</protein>
<dbReference type="GO" id="GO:0006313">
    <property type="term" value="P:DNA transposition"/>
    <property type="evidence" value="ECO:0007669"/>
    <property type="project" value="InterPro"/>
</dbReference>
<proteinExistence type="predicted"/>
<dbReference type="EMBL" id="LLZH01000279">
    <property type="protein sequence ID" value="KUL29473.1"/>
    <property type="molecule type" value="Genomic_DNA"/>
</dbReference>
<dbReference type="InterPro" id="IPR002514">
    <property type="entry name" value="Transposase_8"/>
</dbReference>
<sequence>MPRPSKYPEQFRKDAVDLVRTSGRTIRDVGRELGVNHETLRNWVSAAKRAEQGPAAGDGGAGGQVSPAEREELNRLRKKVAELELVLLAFSYRTLLKLSLPGSTALPG</sequence>
<feature type="region of interest" description="Disordered" evidence="1">
    <location>
        <begin position="47"/>
        <end position="70"/>
    </location>
</feature>
<dbReference type="Proteomes" id="UP000053244">
    <property type="component" value="Unassembled WGS sequence"/>
</dbReference>
<comment type="caution">
    <text evidence="2">The sequence shown here is derived from an EMBL/GenBank/DDBJ whole genome shotgun (WGS) entry which is preliminary data.</text>
</comment>
<evidence type="ECO:0000313" key="2">
    <source>
        <dbReference type="EMBL" id="KUL29473.1"/>
    </source>
</evidence>
<accession>A0A101JM80</accession>
<evidence type="ECO:0000256" key="1">
    <source>
        <dbReference type="SAM" id="MobiDB-lite"/>
    </source>
</evidence>
<gene>
    <name evidence="2" type="ORF">ADL15_28070</name>
</gene>
<dbReference type="Gene3D" id="1.10.10.60">
    <property type="entry name" value="Homeodomain-like"/>
    <property type="match status" value="1"/>
</dbReference>
<organism evidence="2 3">
    <name type="scientific">Actinoplanes awajinensis subsp. mycoplanecinus</name>
    <dbReference type="NCBI Taxonomy" id="135947"/>
    <lineage>
        <taxon>Bacteria</taxon>
        <taxon>Bacillati</taxon>
        <taxon>Actinomycetota</taxon>
        <taxon>Actinomycetes</taxon>
        <taxon>Micromonosporales</taxon>
        <taxon>Micromonosporaceae</taxon>
        <taxon>Actinoplanes</taxon>
    </lineage>
</organism>
<dbReference type="GO" id="GO:0004803">
    <property type="term" value="F:transposase activity"/>
    <property type="evidence" value="ECO:0007669"/>
    <property type="project" value="InterPro"/>
</dbReference>
<dbReference type="AlphaFoldDB" id="A0A101JM80"/>
<dbReference type="InterPro" id="IPR009057">
    <property type="entry name" value="Homeodomain-like_sf"/>
</dbReference>
<dbReference type="Pfam" id="PF01527">
    <property type="entry name" value="HTH_Tnp_1"/>
    <property type="match status" value="1"/>
</dbReference>
<name>A0A101JM80_9ACTN</name>
<evidence type="ECO:0000313" key="3">
    <source>
        <dbReference type="Proteomes" id="UP000053244"/>
    </source>
</evidence>
<reference evidence="2 3" key="1">
    <citation type="submission" date="2015-10" db="EMBL/GenBank/DDBJ databases">
        <authorList>
            <person name="Gilbert D.G."/>
        </authorList>
    </citation>
    <scope>NUCLEOTIDE SEQUENCE [LARGE SCALE GENOMIC DNA]</scope>
    <source>
        <strain evidence="2 3">NRRL B-16712</strain>
    </source>
</reference>
<dbReference type="GO" id="GO:0003677">
    <property type="term" value="F:DNA binding"/>
    <property type="evidence" value="ECO:0007669"/>
    <property type="project" value="InterPro"/>
</dbReference>
<keyword evidence="3" id="KW-1185">Reference proteome</keyword>
<dbReference type="RefSeq" id="WP_067697441.1">
    <property type="nucleotide sequence ID" value="NZ_LLZH01000279.1"/>
</dbReference>
<dbReference type="SUPFAM" id="SSF46689">
    <property type="entry name" value="Homeodomain-like"/>
    <property type="match status" value="1"/>
</dbReference>